<dbReference type="InterPro" id="IPR018967">
    <property type="entry name" value="FeS-contain_CDGSH-typ"/>
</dbReference>
<dbReference type="AlphaFoldDB" id="A0AAU7UEM2"/>
<dbReference type="Gene3D" id="3.40.5.90">
    <property type="entry name" value="CDGSH iron-sulfur domain, mitoNEET-type"/>
    <property type="match status" value="1"/>
</dbReference>
<keyword evidence="4" id="KW-0411">Iron-sulfur</keyword>
<sequence length="149" mass="16119">MNPDPLLSGKLYATDHITVSYDAQRCRHVAECVRGLPQVFDPQRRPWIMAQLAGPEQLAEVVRRCPTGALHYTLASGEPEAPATPTTIAPQPDGPLLIRGDLRIQTPEGERPEVRAALCRCGASGNKPYCDGSHARIGWHSGEEPSASS</sequence>
<keyword evidence="3" id="KW-0408">Iron</keyword>
<dbReference type="InterPro" id="IPR010693">
    <property type="entry name" value="Divergent_4Fe-4S_mono-cluster"/>
</dbReference>
<dbReference type="GO" id="GO:0005737">
    <property type="term" value="C:cytoplasm"/>
    <property type="evidence" value="ECO:0007669"/>
    <property type="project" value="UniProtKB-ARBA"/>
</dbReference>
<dbReference type="EMBL" id="CP158299">
    <property type="protein sequence ID" value="XBV86627.1"/>
    <property type="molecule type" value="Genomic_DNA"/>
</dbReference>
<name>A0AAU7UEM2_9DEIO</name>
<evidence type="ECO:0000256" key="1">
    <source>
        <dbReference type="ARBA" id="ARBA00022714"/>
    </source>
</evidence>
<proteinExistence type="predicted"/>
<evidence type="ECO:0000313" key="6">
    <source>
        <dbReference type="EMBL" id="XBV86627.1"/>
    </source>
</evidence>
<feature type="domain" description="Iron-binding zinc finger CDGSH type" evidence="5">
    <location>
        <begin position="105"/>
        <end position="140"/>
    </location>
</feature>
<keyword evidence="1" id="KW-0001">2Fe-2S</keyword>
<dbReference type="KEGG" id="dsc:ABOD76_10045"/>
<evidence type="ECO:0000259" key="5">
    <source>
        <dbReference type="SMART" id="SM00704"/>
    </source>
</evidence>
<evidence type="ECO:0000256" key="3">
    <source>
        <dbReference type="ARBA" id="ARBA00023004"/>
    </source>
</evidence>
<accession>A0AAU7UEM2</accession>
<dbReference type="Pfam" id="PF09360">
    <property type="entry name" value="zf-CDGSH"/>
    <property type="match status" value="1"/>
</dbReference>
<dbReference type="SMART" id="SM00704">
    <property type="entry name" value="ZnF_CDGSH"/>
    <property type="match status" value="1"/>
</dbReference>
<evidence type="ECO:0000256" key="4">
    <source>
        <dbReference type="ARBA" id="ARBA00023014"/>
    </source>
</evidence>
<reference evidence="6" key="1">
    <citation type="submission" date="2024-06" db="EMBL/GenBank/DDBJ databases">
        <title>Draft Genome Sequence of Deinococcus sonorensis Type Strain KR-87, a Biofilm Producing Representative of the Genus Deinococcus.</title>
        <authorList>
            <person name="Boren L.S."/>
            <person name="Grosso R.A."/>
            <person name="Hugenberg-Cox A.N."/>
            <person name="Hill J.T.E."/>
            <person name="Albert C.M."/>
            <person name="Tuohy J.M."/>
        </authorList>
    </citation>
    <scope>NUCLEOTIDE SEQUENCE</scope>
    <source>
        <strain evidence="6">KR-87</strain>
    </source>
</reference>
<dbReference type="GO" id="GO:0046872">
    <property type="term" value="F:metal ion binding"/>
    <property type="evidence" value="ECO:0007669"/>
    <property type="project" value="UniProtKB-KW"/>
</dbReference>
<dbReference type="InterPro" id="IPR042216">
    <property type="entry name" value="MitoNEET_CISD"/>
</dbReference>
<dbReference type="Pfam" id="PF06902">
    <property type="entry name" value="Fer4_19"/>
    <property type="match status" value="1"/>
</dbReference>
<gene>
    <name evidence="6" type="ORF">ABOD76_10045</name>
</gene>
<dbReference type="RefSeq" id="WP_350244702.1">
    <property type="nucleotide sequence ID" value="NZ_CP158299.1"/>
</dbReference>
<organism evidence="6">
    <name type="scientific">Deinococcus sonorensis KR-87</name>
    <dbReference type="NCBI Taxonomy" id="694439"/>
    <lineage>
        <taxon>Bacteria</taxon>
        <taxon>Thermotogati</taxon>
        <taxon>Deinococcota</taxon>
        <taxon>Deinococci</taxon>
        <taxon>Deinococcales</taxon>
        <taxon>Deinococcaceae</taxon>
        <taxon>Deinococcus</taxon>
    </lineage>
</organism>
<protein>
    <submittedName>
        <fullName evidence="6">(4Fe-4S)-binding protein</fullName>
    </submittedName>
</protein>
<keyword evidence="2" id="KW-0479">Metal-binding</keyword>
<evidence type="ECO:0000256" key="2">
    <source>
        <dbReference type="ARBA" id="ARBA00022723"/>
    </source>
</evidence>
<dbReference type="GO" id="GO:0051537">
    <property type="term" value="F:2 iron, 2 sulfur cluster binding"/>
    <property type="evidence" value="ECO:0007669"/>
    <property type="project" value="UniProtKB-KW"/>
</dbReference>